<feature type="non-terminal residue" evidence="2">
    <location>
        <position position="1"/>
    </location>
</feature>
<organism evidence="2 3">
    <name type="scientific">Mesorhabditis spiculigera</name>
    <dbReference type="NCBI Taxonomy" id="96644"/>
    <lineage>
        <taxon>Eukaryota</taxon>
        <taxon>Metazoa</taxon>
        <taxon>Ecdysozoa</taxon>
        <taxon>Nematoda</taxon>
        <taxon>Chromadorea</taxon>
        <taxon>Rhabditida</taxon>
        <taxon>Rhabditina</taxon>
        <taxon>Rhabditomorpha</taxon>
        <taxon>Rhabditoidea</taxon>
        <taxon>Rhabditidae</taxon>
        <taxon>Mesorhabditinae</taxon>
        <taxon>Mesorhabditis</taxon>
    </lineage>
</organism>
<accession>A0AA36CYA1</accession>
<reference evidence="2" key="1">
    <citation type="submission" date="2023-06" db="EMBL/GenBank/DDBJ databases">
        <authorList>
            <person name="Delattre M."/>
        </authorList>
    </citation>
    <scope>NUCLEOTIDE SEQUENCE</scope>
    <source>
        <strain evidence="2">AF72</strain>
    </source>
</reference>
<dbReference type="AlphaFoldDB" id="A0AA36CYA1"/>
<dbReference type="Proteomes" id="UP001177023">
    <property type="component" value="Unassembled WGS sequence"/>
</dbReference>
<dbReference type="EMBL" id="CATQJA010002651">
    <property type="protein sequence ID" value="CAJ0577589.1"/>
    <property type="molecule type" value="Genomic_DNA"/>
</dbReference>
<evidence type="ECO:0000313" key="3">
    <source>
        <dbReference type="Proteomes" id="UP001177023"/>
    </source>
</evidence>
<comment type="caution">
    <text evidence="2">The sequence shown here is derived from an EMBL/GenBank/DDBJ whole genome shotgun (WGS) entry which is preliminary data.</text>
</comment>
<evidence type="ECO:0000313" key="2">
    <source>
        <dbReference type="EMBL" id="CAJ0577589.1"/>
    </source>
</evidence>
<protein>
    <submittedName>
        <fullName evidence="2">Uncharacterized protein</fullName>
    </submittedName>
</protein>
<evidence type="ECO:0000313" key="1">
    <source>
        <dbReference type="EMBL" id="CAJ0559171.1"/>
    </source>
</evidence>
<gene>
    <name evidence="1" type="ORF">MSPICULIGERA_LOCUS1189</name>
    <name evidence="2" type="ORF">MSPICULIGERA_LOCUS15859</name>
</gene>
<dbReference type="EMBL" id="CATQJA010000315">
    <property type="protein sequence ID" value="CAJ0559171.1"/>
    <property type="molecule type" value="Genomic_DNA"/>
</dbReference>
<proteinExistence type="predicted"/>
<keyword evidence="3" id="KW-1185">Reference proteome</keyword>
<sequence length="88" mass="9230">MAANARSAYLPSFQALPGLTNEQISELRQVDAAAPQQLAAASDVPEADVLTAVEGHMVAGRVVGNGTFDAEAGRAAVRSQHYGAFFHY</sequence>
<name>A0AA36CYA1_9BILA</name>